<dbReference type="AlphaFoldDB" id="A0AAU6PEK4"/>
<dbReference type="Gene3D" id="3.90.1570.30">
    <property type="match status" value="1"/>
</dbReference>
<accession>A0AAU6PEK4</accession>
<name>A0AAU6PEK4_9GAMM</name>
<organism evidence="1">
    <name type="scientific">Catillopecten margaritatus gill symbiont</name>
    <dbReference type="NCBI Taxonomy" id="3083288"/>
    <lineage>
        <taxon>Bacteria</taxon>
        <taxon>Pseudomonadati</taxon>
        <taxon>Pseudomonadota</taxon>
        <taxon>Gammaproteobacteria</taxon>
        <taxon>sulfur-oxidizing symbionts</taxon>
    </lineage>
</organism>
<reference evidence="1" key="1">
    <citation type="submission" date="2023-10" db="EMBL/GenBank/DDBJ databases">
        <title>The first scallop-associated chemosynthetic bacterial symbiont.</title>
        <authorList>
            <person name="Lin Y.-T."/>
            <person name="Sun J."/>
            <person name="Ip J.C.-H."/>
            <person name="He X."/>
            <person name="Gao Z.-M."/>
            <person name="Perez M."/>
            <person name="Xu T."/>
            <person name="Qian P.-Y."/>
            <person name="Qiu J.-W."/>
        </authorList>
    </citation>
    <scope>NUCLEOTIDE SEQUENCE</scope>
    <source>
        <strain evidence="1">Gill1</strain>
    </source>
</reference>
<evidence type="ECO:0000313" key="1">
    <source>
        <dbReference type="EMBL" id="WXT99420.1"/>
    </source>
</evidence>
<proteinExistence type="predicted"/>
<sequence>MNEAETRAELIDPKLLANGWGVMEGSKILRERDVCKITDGRIQVGGGRAKPLIADYILVYKGVKLAVVEVNKKRERKYAIGGLV</sequence>
<protein>
    <submittedName>
        <fullName evidence="1">Uncharacterized protein</fullName>
    </submittedName>
</protein>
<gene>
    <name evidence="1" type="ORF">Ctma_0117</name>
</gene>
<dbReference type="EMBL" id="CP138327">
    <property type="protein sequence ID" value="WXT99420.1"/>
    <property type="molecule type" value="Genomic_DNA"/>
</dbReference>